<evidence type="ECO:0000256" key="1">
    <source>
        <dbReference type="ARBA" id="ARBA00000448"/>
    </source>
</evidence>
<sequence length="879" mass="95187">MKLPSILSAAILAALAADAAKIQARDTTGSAALATSPPFYPSPWMNPDAPDWQQAYSLAKDFVSQMTLMEKVNLTTGVGWMSERCVGNTGAVPRLGLRGLCTQDGPLGLRFSDYNSAFSTGMTAGASWSRPLWKERGVRMGSEAKGKGVDVLLGPVCGPLGRSPNGGRNVEGFSTDPYMAGQAVSETSVGIQDAGTIASLKHFIGNEQERFRQVGESRGRGFDITEAISSNIDDRTLHELYGWCFQDAVKAGVGSIMCSYNQVNNSYGCANSHLLNGILKEEWGFQGFVVSDWQAQHSGVSSALAGLDMTMPGDTMFNTGASYWGANLTLAVANGTVPEWRIDDMAMRIMSAFFKVGKTVEGMEPVNFDSWTRDSFGYVSAAAKDMFERVNFQVDVRADNANHIREVGAKGTVILKNEGVLPLNKPKFIAVVGEDAGSNPAGPNGCDDQRCDDGTLAMEWGSGTANFPYLVTPDMALSRQADQDGTRYESILSNYLKAQTQALVTQPDVTAIVFANAKSGEGFIVLDGNDGDRKNLTLWKNGDDLIKNVASLCNNTIVVLHTTGPVQLQDYRDHPNITAIVWAGAPGQESGNSLVDILYGVQSPGRSTFTWGTSLEAYNAPLTEQPNNGNGGPQADFTEGLFIDYRHFDKVAPGAPGSSPAHPVYEFGFGLSWSTFDYTNIRVEKHENGPYVPTSGKTIAAPEFGNFSTDLKDYAFPANIRKVKKYIYPNLDDTSSGKAASRDAHYGLPNDQYLPPKATDGSPQPRSGASGEPGGNRQLWDIFYTVSVDITNTGKAMTDEIPQLYVSHGGPNDPVRVLRQFDRLERIEPGQTVTWSADLTRRDISTWDTETQDWVITDYPKHVWVGQSSRNLPLDAALP</sequence>
<dbReference type="InterPro" id="IPR017853">
    <property type="entry name" value="GH"/>
</dbReference>
<keyword evidence="6" id="KW-0325">Glycoprotein</keyword>
<dbReference type="SUPFAM" id="SSF51445">
    <property type="entry name" value="(Trans)glycosidases"/>
    <property type="match status" value="1"/>
</dbReference>
<evidence type="ECO:0000313" key="15">
    <source>
        <dbReference type="Proteomes" id="UP000053831"/>
    </source>
</evidence>
<dbReference type="InterPro" id="IPR036962">
    <property type="entry name" value="Glyco_hydro_3_N_sf"/>
</dbReference>
<comment type="caution">
    <text evidence="14">The sequence shown here is derived from an EMBL/GenBank/DDBJ whole genome shotgun (WGS) entry which is preliminary data.</text>
</comment>
<dbReference type="Pfam" id="PF00933">
    <property type="entry name" value="Glyco_hydro_3"/>
    <property type="match status" value="1"/>
</dbReference>
<dbReference type="InterPro" id="IPR036881">
    <property type="entry name" value="Glyco_hydro_3_C_sf"/>
</dbReference>
<evidence type="ECO:0000256" key="11">
    <source>
        <dbReference type="SAM" id="MobiDB-lite"/>
    </source>
</evidence>
<dbReference type="Pfam" id="PF14310">
    <property type="entry name" value="Fn3-like"/>
    <property type="match status" value="1"/>
</dbReference>
<feature type="signal peptide" evidence="12">
    <location>
        <begin position="1"/>
        <end position="24"/>
    </location>
</feature>
<dbReference type="Gene3D" id="3.40.50.1700">
    <property type="entry name" value="Glycoside hydrolase family 3 C-terminal domain"/>
    <property type="match status" value="1"/>
</dbReference>
<dbReference type="SMART" id="SM01217">
    <property type="entry name" value="Fn3_like"/>
    <property type="match status" value="1"/>
</dbReference>
<dbReference type="FunFam" id="3.40.50.1700:FF:000003">
    <property type="entry name" value="Probable beta-glucosidase"/>
    <property type="match status" value="1"/>
</dbReference>
<dbReference type="FunFam" id="3.20.20.300:FF:000002">
    <property type="entry name" value="Probable beta-glucosidase"/>
    <property type="match status" value="1"/>
</dbReference>
<comment type="catalytic activity">
    <reaction evidence="1 10">
        <text>Hydrolysis of terminal, non-reducing beta-D-glucosyl residues with release of beta-D-glucose.</text>
        <dbReference type="EC" id="3.2.1.21"/>
    </reaction>
</comment>
<gene>
    <name evidence="14" type="ORF">ESCO_000098</name>
</gene>
<dbReference type="GO" id="GO:0008422">
    <property type="term" value="F:beta-glucosidase activity"/>
    <property type="evidence" value="ECO:0007669"/>
    <property type="project" value="UniProtKB-EC"/>
</dbReference>
<feature type="chain" id="PRO_5005819074" description="beta-glucosidase" evidence="12">
    <location>
        <begin position="25"/>
        <end position="879"/>
    </location>
</feature>
<dbReference type="UniPathway" id="UPA00696"/>
<evidence type="ECO:0000256" key="12">
    <source>
        <dbReference type="SAM" id="SignalP"/>
    </source>
</evidence>
<evidence type="ECO:0000313" key="14">
    <source>
        <dbReference type="EMBL" id="KOS19004.1"/>
    </source>
</evidence>
<keyword evidence="15" id="KW-1185">Reference proteome</keyword>
<evidence type="ECO:0000256" key="5">
    <source>
        <dbReference type="ARBA" id="ARBA00022801"/>
    </source>
</evidence>
<dbReference type="PRINTS" id="PR00133">
    <property type="entry name" value="GLHYDRLASE3"/>
</dbReference>
<feature type="region of interest" description="Disordered" evidence="11">
    <location>
        <begin position="734"/>
        <end position="776"/>
    </location>
</feature>
<dbReference type="EC" id="3.2.1.21" evidence="10"/>
<name>A0A0M8N239_ESCWE</name>
<organism evidence="14 15">
    <name type="scientific">Escovopsis weberi</name>
    <dbReference type="NCBI Taxonomy" id="150374"/>
    <lineage>
        <taxon>Eukaryota</taxon>
        <taxon>Fungi</taxon>
        <taxon>Dikarya</taxon>
        <taxon>Ascomycota</taxon>
        <taxon>Pezizomycotina</taxon>
        <taxon>Sordariomycetes</taxon>
        <taxon>Hypocreomycetidae</taxon>
        <taxon>Hypocreales</taxon>
        <taxon>Hypocreaceae</taxon>
        <taxon>Escovopsis</taxon>
    </lineage>
</organism>
<comment type="pathway">
    <text evidence="2 10">Glycan metabolism; cellulose degradation.</text>
</comment>
<proteinExistence type="inferred from homology"/>
<dbReference type="InterPro" id="IPR013783">
    <property type="entry name" value="Ig-like_fold"/>
</dbReference>
<dbReference type="InterPro" id="IPR050288">
    <property type="entry name" value="Cellulose_deg_GH3"/>
</dbReference>
<accession>A0A0M8N239</accession>
<evidence type="ECO:0000256" key="9">
    <source>
        <dbReference type="ARBA" id="ARBA00023326"/>
    </source>
</evidence>
<dbReference type="PROSITE" id="PS00775">
    <property type="entry name" value="GLYCOSYL_HYDROL_F3"/>
    <property type="match status" value="1"/>
</dbReference>
<dbReference type="EMBL" id="LGSR01000020">
    <property type="protein sequence ID" value="KOS19004.1"/>
    <property type="molecule type" value="Genomic_DNA"/>
</dbReference>
<keyword evidence="7 10" id="KW-0119">Carbohydrate metabolism</keyword>
<dbReference type="STRING" id="150374.A0A0M8N239"/>
<dbReference type="PANTHER" id="PTHR42715:SF29">
    <property type="entry name" value="BETA-GLUCOSIDASE A-RELATED"/>
    <property type="match status" value="1"/>
</dbReference>
<keyword evidence="5 10" id="KW-0378">Hydrolase</keyword>
<dbReference type="OrthoDB" id="416222at2759"/>
<dbReference type="Gene3D" id="2.60.40.10">
    <property type="entry name" value="Immunoglobulins"/>
    <property type="match status" value="1"/>
</dbReference>
<dbReference type="AlphaFoldDB" id="A0A0M8N239"/>
<evidence type="ECO:0000256" key="2">
    <source>
        <dbReference type="ARBA" id="ARBA00004987"/>
    </source>
</evidence>
<dbReference type="InterPro" id="IPR019800">
    <property type="entry name" value="Glyco_hydro_3_AS"/>
</dbReference>
<feature type="domain" description="Fibronectin type III-like" evidence="13">
    <location>
        <begin position="800"/>
        <end position="869"/>
    </location>
</feature>
<dbReference type="Pfam" id="PF01915">
    <property type="entry name" value="Glyco_hydro_3_C"/>
    <property type="match status" value="1"/>
</dbReference>
<keyword evidence="8 10" id="KW-0326">Glycosidase</keyword>
<keyword evidence="4 12" id="KW-0732">Signal</keyword>
<dbReference type="SUPFAM" id="SSF52279">
    <property type="entry name" value="Beta-D-glucan exohydrolase, C-terminal domain"/>
    <property type="match status" value="1"/>
</dbReference>
<comment type="similarity">
    <text evidence="3 10">Belongs to the glycosyl hydrolase 3 family.</text>
</comment>
<dbReference type="InterPro" id="IPR002772">
    <property type="entry name" value="Glyco_hydro_3_C"/>
</dbReference>
<keyword evidence="9 10" id="KW-0624">Polysaccharide degradation</keyword>
<dbReference type="GO" id="GO:0030245">
    <property type="term" value="P:cellulose catabolic process"/>
    <property type="evidence" value="ECO:0007669"/>
    <property type="project" value="UniProtKB-UniPathway"/>
</dbReference>
<evidence type="ECO:0000256" key="6">
    <source>
        <dbReference type="ARBA" id="ARBA00023180"/>
    </source>
</evidence>
<dbReference type="PANTHER" id="PTHR42715">
    <property type="entry name" value="BETA-GLUCOSIDASE"/>
    <property type="match status" value="1"/>
</dbReference>
<evidence type="ECO:0000256" key="10">
    <source>
        <dbReference type="RuleBase" id="RU361161"/>
    </source>
</evidence>
<reference evidence="14 15" key="1">
    <citation type="submission" date="2015-07" db="EMBL/GenBank/DDBJ databases">
        <title>The genome of the fungus Escovopsis weberi, a specialized disease agent of ant agriculture.</title>
        <authorList>
            <person name="de Man T.J."/>
            <person name="Stajich J.E."/>
            <person name="Kubicek C.P."/>
            <person name="Chenthamara K."/>
            <person name="Atanasova L."/>
            <person name="Druzhinina I.S."/>
            <person name="Birnbaum S."/>
            <person name="Barribeau S.M."/>
            <person name="Teiling C."/>
            <person name="Suen G."/>
            <person name="Currie C."/>
            <person name="Gerardo N.M."/>
        </authorList>
    </citation>
    <scope>NUCLEOTIDE SEQUENCE [LARGE SCALE GENOMIC DNA]</scope>
</reference>
<evidence type="ECO:0000256" key="8">
    <source>
        <dbReference type="ARBA" id="ARBA00023295"/>
    </source>
</evidence>
<dbReference type="InterPro" id="IPR001764">
    <property type="entry name" value="Glyco_hydro_3_N"/>
</dbReference>
<evidence type="ECO:0000259" key="13">
    <source>
        <dbReference type="SMART" id="SM01217"/>
    </source>
</evidence>
<dbReference type="Proteomes" id="UP000053831">
    <property type="component" value="Unassembled WGS sequence"/>
</dbReference>
<evidence type="ECO:0000256" key="3">
    <source>
        <dbReference type="ARBA" id="ARBA00005336"/>
    </source>
</evidence>
<evidence type="ECO:0000256" key="7">
    <source>
        <dbReference type="ARBA" id="ARBA00023277"/>
    </source>
</evidence>
<dbReference type="Gene3D" id="3.20.20.300">
    <property type="entry name" value="Glycoside hydrolase, family 3, N-terminal domain"/>
    <property type="match status" value="1"/>
</dbReference>
<dbReference type="InterPro" id="IPR026891">
    <property type="entry name" value="Fn3-like"/>
</dbReference>
<evidence type="ECO:0000256" key="4">
    <source>
        <dbReference type="ARBA" id="ARBA00022729"/>
    </source>
</evidence>
<protein>
    <recommendedName>
        <fullName evidence="10">beta-glucosidase</fullName>
        <ecNumber evidence="10">3.2.1.21</ecNumber>
    </recommendedName>
</protein>